<dbReference type="UniPathway" id="UPA00558"/>
<comment type="caution">
    <text evidence="13">The sequence shown here is derived from an EMBL/GenBank/DDBJ whole genome shotgun (WGS) entry which is preliminary data.</text>
</comment>
<evidence type="ECO:0000256" key="6">
    <source>
        <dbReference type="ARBA" id="ARBA00023098"/>
    </source>
</evidence>
<proteinExistence type="predicted"/>
<dbReference type="Pfam" id="PF02666">
    <property type="entry name" value="PS_Dcarbxylase"/>
    <property type="match status" value="1"/>
</dbReference>
<evidence type="ECO:0000256" key="3">
    <source>
        <dbReference type="ARBA" id="ARBA00012243"/>
    </source>
</evidence>
<keyword evidence="10" id="KW-0670">Pyruvate</keyword>
<accession>A0A7I8W2E2</accession>
<keyword evidence="9" id="KW-1208">Phospholipid metabolism</keyword>
<dbReference type="PANTHER" id="PTHR10067">
    <property type="entry name" value="PHOSPHATIDYLSERINE DECARBOXYLASE"/>
    <property type="match status" value="1"/>
</dbReference>
<comment type="function">
    <text evidence="12">Catalyzes the formation of phosphatidylethanolamine (PtdEtn) from phosphatidylserine (PtdSer). Plays a central role in phospholipid metabolism and in the interorganelle trafficking of phosphatidylserine. May be involved in lipid droplet biogenesis at the endoplasmic reticulum membrane.</text>
</comment>
<comment type="cofactor">
    <cofactor evidence="1">
        <name>pyruvate</name>
        <dbReference type="ChEBI" id="CHEBI:15361"/>
    </cofactor>
</comment>
<evidence type="ECO:0000256" key="1">
    <source>
        <dbReference type="ARBA" id="ARBA00001928"/>
    </source>
</evidence>
<sequence>MIWSTEDFLSLPIFFHYIFLTSIQPRSIIGDHRGINRRLTPKKASTKRKWLTNWTKKFLKRNEQDDDEHGSVLKKYKARYALYKRLPLKTLSRWWGAFHSLELPVWLRTPAFKLYIWMFGCKLDEAKVQDLRRYRNLCEFFRRSLKPGIRPVDGAFHLTSPCDGKILSVGRVNEDGLLEQVKGVTYSLKQFIGTEICAKNKHFLYHCIIYLAPGDYHRFHSPTDWTVKERRHFPGQLFSVNPEVAKWLQGIFNFNERVVYDGRWRYGRFIMIPVGATNMLQTNVKSVTEPSSKTFYNRKGKGIDVKKGELFGDFNLGSTIVLVFEAPEKFRFKISADQKVKYGQPLGKLCKI</sequence>
<comment type="pathway">
    <text evidence="11">Phospholipid metabolism; phosphatidylethanolamine biosynthesis.</text>
</comment>
<evidence type="ECO:0000256" key="7">
    <source>
        <dbReference type="ARBA" id="ARBA00023209"/>
    </source>
</evidence>
<name>A0A7I8W2E2_9ANNE</name>
<dbReference type="NCBIfam" id="TIGR00163">
    <property type="entry name" value="PS_decarb"/>
    <property type="match status" value="1"/>
</dbReference>
<keyword evidence="14" id="KW-1185">Reference proteome</keyword>
<dbReference type="PANTHER" id="PTHR10067:SF6">
    <property type="entry name" value="PHOSPHATIDYLSERINE DECARBOXYLASE PROENZYME, MITOCHONDRIAL"/>
    <property type="match status" value="1"/>
</dbReference>
<dbReference type="GO" id="GO:0006646">
    <property type="term" value="P:phosphatidylethanolamine biosynthetic process"/>
    <property type="evidence" value="ECO:0007669"/>
    <property type="project" value="UniProtKB-UniPathway"/>
</dbReference>
<evidence type="ECO:0000256" key="4">
    <source>
        <dbReference type="ARBA" id="ARBA00022516"/>
    </source>
</evidence>
<dbReference type="OrthoDB" id="4330at2759"/>
<dbReference type="EMBL" id="CAJFCJ010000015">
    <property type="protein sequence ID" value="CAD5121843.1"/>
    <property type="molecule type" value="Genomic_DNA"/>
</dbReference>
<keyword evidence="6" id="KW-0443">Lipid metabolism</keyword>
<evidence type="ECO:0000256" key="9">
    <source>
        <dbReference type="ARBA" id="ARBA00023264"/>
    </source>
</evidence>
<evidence type="ECO:0000256" key="8">
    <source>
        <dbReference type="ARBA" id="ARBA00023239"/>
    </source>
</evidence>
<dbReference type="GO" id="GO:0005739">
    <property type="term" value="C:mitochondrion"/>
    <property type="evidence" value="ECO:0007669"/>
    <property type="project" value="TreeGrafter"/>
</dbReference>
<evidence type="ECO:0000256" key="10">
    <source>
        <dbReference type="ARBA" id="ARBA00023317"/>
    </source>
</evidence>
<evidence type="ECO:0000256" key="11">
    <source>
        <dbReference type="ARBA" id="ARBA00024326"/>
    </source>
</evidence>
<dbReference type="EC" id="4.1.1.65" evidence="3"/>
<keyword evidence="5" id="KW-0210">Decarboxylase</keyword>
<dbReference type="AlphaFoldDB" id="A0A7I8W2E2"/>
<keyword evidence="8" id="KW-0456">Lyase</keyword>
<protein>
    <recommendedName>
        <fullName evidence="3">phosphatidylserine decarboxylase</fullName>
        <ecNumber evidence="3">4.1.1.65</ecNumber>
    </recommendedName>
</protein>
<reference evidence="13 14" key="1">
    <citation type="submission" date="2020-08" db="EMBL/GenBank/DDBJ databases">
        <authorList>
            <person name="Hejnol A."/>
        </authorList>
    </citation>
    <scope>NUCLEOTIDE SEQUENCE [LARGE SCALE GENOMIC DNA]</scope>
</reference>
<evidence type="ECO:0000256" key="12">
    <source>
        <dbReference type="ARBA" id="ARBA00045136"/>
    </source>
</evidence>
<dbReference type="GO" id="GO:0004609">
    <property type="term" value="F:phosphatidylserine decarboxylase activity"/>
    <property type="evidence" value="ECO:0007669"/>
    <property type="project" value="UniProtKB-EC"/>
</dbReference>
<dbReference type="InterPro" id="IPR003817">
    <property type="entry name" value="PS_Dcarbxylase"/>
</dbReference>
<dbReference type="InterPro" id="IPR033177">
    <property type="entry name" value="PSD-B"/>
</dbReference>
<dbReference type="Proteomes" id="UP000549394">
    <property type="component" value="Unassembled WGS sequence"/>
</dbReference>
<comment type="pathway">
    <text evidence="2">Lipid metabolism.</text>
</comment>
<organism evidence="13 14">
    <name type="scientific">Dimorphilus gyrociliatus</name>
    <dbReference type="NCBI Taxonomy" id="2664684"/>
    <lineage>
        <taxon>Eukaryota</taxon>
        <taxon>Metazoa</taxon>
        <taxon>Spiralia</taxon>
        <taxon>Lophotrochozoa</taxon>
        <taxon>Annelida</taxon>
        <taxon>Polychaeta</taxon>
        <taxon>Polychaeta incertae sedis</taxon>
        <taxon>Dinophilidae</taxon>
        <taxon>Dimorphilus</taxon>
    </lineage>
</organism>
<evidence type="ECO:0000256" key="2">
    <source>
        <dbReference type="ARBA" id="ARBA00005189"/>
    </source>
</evidence>
<keyword evidence="7" id="KW-0594">Phospholipid biosynthesis</keyword>
<gene>
    <name evidence="13" type="ORF">DGYR_LOCUS9743</name>
</gene>
<evidence type="ECO:0000313" key="14">
    <source>
        <dbReference type="Proteomes" id="UP000549394"/>
    </source>
</evidence>
<evidence type="ECO:0000313" key="13">
    <source>
        <dbReference type="EMBL" id="CAD5121843.1"/>
    </source>
</evidence>
<keyword evidence="4" id="KW-0444">Lipid biosynthesis</keyword>
<evidence type="ECO:0000256" key="5">
    <source>
        <dbReference type="ARBA" id="ARBA00022793"/>
    </source>
</evidence>